<reference evidence="2 3" key="1">
    <citation type="submission" date="2019-11" db="EMBL/GenBank/DDBJ databases">
        <title>Whole genome sequence of Oryza granulata.</title>
        <authorList>
            <person name="Li W."/>
        </authorList>
    </citation>
    <scope>NUCLEOTIDE SEQUENCE [LARGE SCALE GENOMIC DNA]</scope>
    <source>
        <strain evidence="3">cv. Menghai</strain>
        <tissue evidence="2">Leaf</tissue>
    </source>
</reference>
<sequence>MPLCSESAGVANAAVAQLSSSVAASAGGDRVARSCRQGGGRGSQTTVRKSSSEGGSRKRVIGEVGVD</sequence>
<gene>
    <name evidence="2" type="ORF">E2562_014538</name>
</gene>
<feature type="compositionally biased region" description="Low complexity" evidence="1">
    <location>
        <begin position="43"/>
        <end position="54"/>
    </location>
</feature>
<dbReference type="AlphaFoldDB" id="A0A6G1EI37"/>
<evidence type="ECO:0000256" key="1">
    <source>
        <dbReference type="SAM" id="MobiDB-lite"/>
    </source>
</evidence>
<proteinExistence type="predicted"/>
<dbReference type="Proteomes" id="UP000479710">
    <property type="component" value="Unassembled WGS sequence"/>
</dbReference>
<keyword evidence="3" id="KW-1185">Reference proteome</keyword>
<dbReference type="EMBL" id="SPHZ02000003">
    <property type="protein sequence ID" value="KAF0924735.1"/>
    <property type="molecule type" value="Genomic_DNA"/>
</dbReference>
<protein>
    <submittedName>
        <fullName evidence="2">Uncharacterized protein</fullName>
    </submittedName>
</protein>
<name>A0A6G1EI37_9ORYZ</name>
<evidence type="ECO:0000313" key="3">
    <source>
        <dbReference type="Proteomes" id="UP000479710"/>
    </source>
</evidence>
<comment type="caution">
    <text evidence="2">The sequence shown here is derived from an EMBL/GenBank/DDBJ whole genome shotgun (WGS) entry which is preliminary data.</text>
</comment>
<accession>A0A6G1EI37</accession>
<organism evidence="2 3">
    <name type="scientific">Oryza meyeriana var. granulata</name>
    <dbReference type="NCBI Taxonomy" id="110450"/>
    <lineage>
        <taxon>Eukaryota</taxon>
        <taxon>Viridiplantae</taxon>
        <taxon>Streptophyta</taxon>
        <taxon>Embryophyta</taxon>
        <taxon>Tracheophyta</taxon>
        <taxon>Spermatophyta</taxon>
        <taxon>Magnoliopsida</taxon>
        <taxon>Liliopsida</taxon>
        <taxon>Poales</taxon>
        <taxon>Poaceae</taxon>
        <taxon>BOP clade</taxon>
        <taxon>Oryzoideae</taxon>
        <taxon>Oryzeae</taxon>
        <taxon>Oryzinae</taxon>
        <taxon>Oryza</taxon>
        <taxon>Oryza meyeriana</taxon>
    </lineage>
</organism>
<feature type="region of interest" description="Disordered" evidence="1">
    <location>
        <begin position="26"/>
        <end position="67"/>
    </location>
</feature>
<evidence type="ECO:0000313" key="2">
    <source>
        <dbReference type="EMBL" id="KAF0924735.1"/>
    </source>
</evidence>